<organism evidence="1 2">
    <name type="scientific">Aspergillus kawachii</name>
    <name type="common">White koji mold</name>
    <name type="synonym">Aspergillus awamori var. kawachi</name>
    <dbReference type="NCBI Taxonomy" id="1069201"/>
    <lineage>
        <taxon>Eukaryota</taxon>
        <taxon>Fungi</taxon>
        <taxon>Dikarya</taxon>
        <taxon>Ascomycota</taxon>
        <taxon>Pezizomycotina</taxon>
        <taxon>Eurotiomycetes</taxon>
        <taxon>Eurotiomycetidae</taxon>
        <taxon>Eurotiales</taxon>
        <taxon>Aspergillaceae</taxon>
        <taxon>Aspergillus</taxon>
        <taxon>Aspergillus subgen. Circumdati</taxon>
    </lineage>
</organism>
<evidence type="ECO:0000313" key="1">
    <source>
        <dbReference type="EMBL" id="GAT26755.1"/>
    </source>
</evidence>
<accession>A0A146FLP9</accession>
<proteinExistence type="predicted"/>
<name>A0A146FLP9_ASPKA</name>
<dbReference type="Proteomes" id="UP000075230">
    <property type="component" value="Unassembled WGS sequence"/>
</dbReference>
<reference evidence="2" key="2">
    <citation type="submission" date="2016-02" db="EMBL/GenBank/DDBJ databases">
        <title>Genome sequencing of Aspergillus luchuensis NBRC 4314.</title>
        <authorList>
            <person name="Yamada O."/>
        </authorList>
    </citation>
    <scope>NUCLEOTIDE SEQUENCE [LARGE SCALE GENOMIC DNA]</scope>
    <source>
        <strain evidence="2">RIB 2604</strain>
    </source>
</reference>
<sequence>MQLLAGQRPEAWHAPYLAGKLQAPRAKTKLGEPLELDAKVMTQKLGNPSTRAYRKQLTPVSAPAYNLHGHHGSHSYLAFDTSLLTGLSSMEFSRMAASKSLQATSFIHLREGPWWLEELKL</sequence>
<comment type="caution">
    <text evidence="1">The sequence shown here is derived from an EMBL/GenBank/DDBJ whole genome shotgun (WGS) entry which is preliminary data.</text>
</comment>
<dbReference type="EMBL" id="BCWF01000021">
    <property type="protein sequence ID" value="GAT26755.1"/>
    <property type="molecule type" value="Genomic_DNA"/>
</dbReference>
<gene>
    <name evidence="1" type="ORF">RIB2604_02104380</name>
</gene>
<evidence type="ECO:0000313" key="2">
    <source>
        <dbReference type="Proteomes" id="UP000075230"/>
    </source>
</evidence>
<reference evidence="1 2" key="1">
    <citation type="journal article" date="2016" name="DNA Res.">
        <title>Genome sequence of Aspergillus luchuensis NBRC 4314.</title>
        <authorList>
            <person name="Yamada O."/>
            <person name="Machida M."/>
            <person name="Hosoyama A."/>
            <person name="Goto M."/>
            <person name="Takahashi T."/>
            <person name="Futagami T."/>
            <person name="Yamagata Y."/>
            <person name="Takeuchi M."/>
            <person name="Kobayashi T."/>
            <person name="Koike H."/>
            <person name="Abe K."/>
            <person name="Asai K."/>
            <person name="Arita M."/>
            <person name="Fujita N."/>
            <person name="Fukuda K."/>
            <person name="Higa K."/>
            <person name="Horikawa H."/>
            <person name="Ishikawa T."/>
            <person name="Jinno K."/>
            <person name="Kato Y."/>
            <person name="Kirimura K."/>
            <person name="Mizutani O."/>
            <person name="Nakasone K."/>
            <person name="Sano M."/>
            <person name="Shiraishi Y."/>
            <person name="Tsukahara M."/>
            <person name="Gomi K."/>
        </authorList>
    </citation>
    <scope>NUCLEOTIDE SEQUENCE [LARGE SCALE GENOMIC DNA]</scope>
    <source>
        <strain evidence="1 2">RIB 2604</strain>
    </source>
</reference>
<dbReference type="AlphaFoldDB" id="A0A146FLP9"/>
<protein>
    <submittedName>
        <fullName evidence="1">Uncharacterized protein</fullName>
    </submittedName>
</protein>